<dbReference type="NCBIfam" id="TIGR00077">
    <property type="entry name" value="lspA"/>
    <property type="match status" value="1"/>
</dbReference>
<feature type="active site" evidence="9">
    <location>
        <position position="112"/>
    </location>
</feature>
<feature type="active site" evidence="9">
    <location>
        <position position="127"/>
    </location>
</feature>
<dbReference type="PROSITE" id="PS00855">
    <property type="entry name" value="SPASE_II"/>
    <property type="match status" value="1"/>
</dbReference>
<feature type="transmembrane region" description="Helical" evidence="9">
    <location>
        <begin position="57"/>
        <end position="77"/>
    </location>
</feature>
<keyword evidence="7 9" id="KW-1133">Transmembrane helix</keyword>
<evidence type="ECO:0000256" key="11">
    <source>
        <dbReference type="RuleBase" id="RU004181"/>
    </source>
</evidence>
<feature type="transmembrane region" description="Helical" evidence="9">
    <location>
        <begin position="84"/>
        <end position="102"/>
    </location>
</feature>
<evidence type="ECO:0000256" key="8">
    <source>
        <dbReference type="ARBA" id="ARBA00023136"/>
    </source>
</evidence>
<feature type="transmembrane region" description="Helical" evidence="9">
    <location>
        <begin position="122"/>
        <end position="143"/>
    </location>
</feature>
<evidence type="ECO:0000313" key="13">
    <source>
        <dbReference type="Proteomes" id="UP000447833"/>
    </source>
</evidence>
<proteinExistence type="inferred from homology"/>
<evidence type="ECO:0000313" key="12">
    <source>
        <dbReference type="EMBL" id="MYL64916.1"/>
    </source>
</evidence>
<keyword evidence="6 9" id="KW-0378">Hydrolase</keyword>
<evidence type="ECO:0000256" key="4">
    <source>
        <dbReference type="ARBA" id="ARBA00022692"/>
    </source>
</evidence>
<comment type="pathway">
    <text evidence="9">Protein modification; lipoprotein biosynthesis (signal peptide cleavage).</text>
</comment>
<protein>
    <recommendedName>
        <fullName evidence="9">Lipoprotein signal peptidase</fullName>
        <ecNumber evidence="9">3.4.23.36</ecNumber>
    </recommendedName>
    <alternativeName>
        <fullName evidence="9">Prolipoprotein signal peptidase</fullName>
    </alternativeName>
    <alternativeName>
        <fullName evidence="9">Signal peptidase II</fullName>
        <shortName evidence="9">SPase II</shortName>
    </alternativeName>
</protein>
<dbReference type="GO" id="GO:0004190">
    <property type="term" value="F:aspartic-type endopeptidase activity"/>
    <property type="evidence" value="ECO:0007669"/>
    <property type="project" value="UniProtKB-UniRule"/>
</dbReference>
<dbReference type="Pfam" id="PF01252">
    <property type="entry name" value="Peptidase_A8"/>
    <property type="match status" value="1"/>
</dbReference>
<comment type="subcellular location">
    <subcellularLocation>
        <location evidence="9">Cell membrane</location>
        <topology evidence="9">Multi-pass membrane protein</topology>
    </subcellularLocation>
</comment>
<evidence type="ECO:0000256" key="3">
    <source>
        <dbReference type="ARBA" id="ARBA00022670"/>
    </source>
</evidence>
<comment type="function">
    <text evidence="9 10">This protein specifically catalyzes the removal of signal peptides from prolipoproteins.</text>
</comment>
<comment type="catalytic activity">
    <reaction evidence="9 10">
        <text>Release of signal peptides from bacterial membrane prolipoproteins. Hydrolyzes -Xaa-Yaa-Zaa-|-(S,diacylglyceryl)Cys-, in which Xaa is hydrophobic (preferably Leu), and Yaa (Ala or Ser) and Zaa (Gly or Ala) have small, neutral side chains.</text>
        <dbReference type="EC" id="3.4.23.36"/>
    </reaction>
</comment>
<comment type="similarity">
    <text evidence="1 9 11">Belongs to the peptidase A8 family.</text>
</comment>
<comment type="caution">
    <text evidence="12">The sequence shown here is derived from an EMBL/GenBank/DDBJ whole genome shotgun (WGS) entry which is preliminary data.</text>
</comment>
<evidence type="ECO:0000256" key="1">
    <source>
        <dbReference type="ARBA" id="ARBA00006139"/>
    </source>
</evidence>
<organism evidence="12 13">
    <name type="scientific">Guptibacillus hwajinpoensis</name>
    <dbReference type="NCBI Taxonomy" id="208199"/>
    <lineage>
        <taxon>Bacteria</taxon>
        <taxon>Bacillati</taxon>
        <taxon>Bacillota</taxon>
        <taxon>Bacilli</taxon>
        <taxon>Bacillales</taxon>
        <taxon>Guptibacillaceae</taxon>
        <taxon>Guptibacillus</taxon>
    </lineage>
</organism>
<evidence type="ECO:0000256" key="7">
    <source>
        <dbReference type="ARBA" id="ARBA00022989"/>
    </source>
</evidence>
<gene>
    <name evidence="9 12" type="primary">lspA</name>
    <name evidence="12" type="ORF">GLW07_16270</name>
</gene>
<dbReference type="GO" id="GO:0005886">
    <property type="term" value="C:plasma membrane"/>
    <property type="evidence" value="ECO:0007669"/>
    <property type="project" value="UniProtKB-SubCell"/>
</dbReference>
<keyword evidence="3 9" id="KW-0645">Protease</keyword>
<evidence type="ECO:0000256" key="6">
    <source>
        <dbReference type="ARBA" id="ARBA00022801"/>
    </source>
</evidence>
<dbReference type="GO" id="GO:0006508">
    <property type="term" value="P:proteolysis"/>
    <property type="evidence" value="ECO:0007669"/>
    <property type="project" value="UniProtKB-KW"/>
</dbReference>
<keyword evidence="5 9" id="KW-0064">Aspartyl protease</keyword>
<evidence type="ECO:0000256" key="5">
    <source>
        <dbReference type="ARBA" id="ARBA00022750"/>
    </source>
</evidence>
<dbReference type="PRINTS" id="PR00781">
    <property type="entry name" value="LIPOSIGPTASE"/>
</dbReference>
<evidence type="ECO:0000256" key="2">
    <source>
        <dbReference type="ARBA" id="ARBA00022475"/>
    </source>
</evidence>
<dbReference type="AlphaFoldDB" id="A0A845F2L2"/>
<reference evidence="12 13" key="1">
    <citation type="submission" date="2019-11" db="EMBL/GenBank/DDBJ databases">
        <title>Genome sequences of 17 halophilic strains isolated from different environments.</title>
        <authorList>
            <person name="Furrow R.E."/>
        </authorList>
    </citation>
    <scope>NUCLEOTIDE SEQUENCE [LARGE SCALE GENOMIC DNA]</scope>
    <source>
        <strain evidence="12 13">22506_14_FS</strain>
    </source>
</reference>
<keyword evidence="2 9" id="KW-1003">Cell membrane</keyword>
<keyword evidence="4 9" id="KW-0812">Transmembrane</keyword>
<dbReference type="HAMAP" id="MF_00161">
    <property type="entry name" value="LspA"/>
    <property type="match status" value="1"/>
</dbReference>
<dbReference type="EC" id="3.4.23.36" evidence="9"/>
<accession>A0A845F2L2</accession>
<dbReference type="UniPathway" id="UPA00665"/>
<dbReference type="Proteomes" id="UP000447833">
    <property type="component" value="Unassembled WGS sequence"/>
</dbReference>
<name>A0A845F2L2_9BACL</name>
<dbReference type="PANTHER" id="PTHR33695:SF1">
    <property type="entry name" value="LIPOPROTEIN SIGNAL PEPTIDASE"/>
    <property type="match status" value="1"/>
</dbReference>
<evidence type="ECO:0000256" key="10">
    <source>
        <dbReference type="RuleBase" id="RU000594"/>
    </source>
</evidence>
<keyword evidence="8 9" id="KW-0472">Membrane</keyword>
<dbReference type="InterPro" id="IPR001872">
    <property type="entry name" value="Peptidase_A8"/>
</dbReference>
<dbReference type="EMBL" id="WMEY01000005">
    <property type="protein sequence ID" value="MYL64916.1"/>
    <property type="molecule type" value="Genomic_DNA"/>
</dbReference>
<sequence length="157" mass="17886">MKRMIPLVTFFVVIDLITKRWIDSVLTINERIEVIDGLLGFQLYYNAGATMGLLEGYTGLLLFLQTGIILLLIYGYIRATPKRFAMQVAFSLLISGGIGNLVDRIQYGHVIDFLSVKWSSGIFNVADMFIRYGFILIVILYFMKKFTIQGLDEDPNQ</sequence>
<comment type="caution">
    <text evidence="9">Lacks conserved residue(s) required for the propagation of feature annotation.</text>
</comment>
<dbReference type="PANTHER" id="PTHR33695">
    <property type="entry name" value="LIPOPROTEIN SIGNAL PEPTIDASE"/>
    <property type="match status" value="1"/>
</dbReference>
<evidence type="ECO:0000256" key="9">
    <source>
        <dbReference type="HAMAP-Rule" id="MF_00161"/>
    </source>
</evidence>